<dbReference type="EMBL" id="JAIFTH010000237">
    <property type="protein sequence ID" value="KAG9510084.1"/>
    <property type="molecule type" value="Genomic_DNA"/>
</dbReference>
<feature type="transmembrane region" description="Helical" evidence="10">
    <location>
        <begin position="759"/>
        <end position="784"/>
    </location>
</feature>
<keyword evidence="13" id="KW-1185">Reference proteome</keyword>
<dbReference type="SUPFAM" id="SSF52540">
    <property type="entry name" value="P-loop containing nucleoside triphosphate hydrolases"/>
    <property type="match status" value="1"/>
</dbReference>
<feature type="region of interest" description="Disordered" evidence="9">
    <location>
        <begin position="92"/>
        <end position="115"/>
    </location>
</feature>
<dbReference type="PROSITE" id="PS50893">
    <property type="entry name" value="ABC_TRANSPORTER_2"/>
    <property type="match status" value="1"/>
</dbReference>
<proteinExistence type="inferred from homology"/>
<dbReference type="InterPro" id="IPR003593">
    <property type="entry name" value="AAA+_ATPase"/>
</dbReference>
<dbReference type="InterPro" id="IPR027417">
    <property type="entry name" value="P-loop_NTPase"/>
</dbReference>
<dbReference type="PANTHER" id="PTHR48041:SF78">
    <property type="entry name" value="ABC TRANSPORTER EXPRESSED IN TRACHEA, ISOFORM A"/>
    <property type="match status" value="1"/>
</dbReference>
<dbReference type="Proteomes" id="UP000825002">
    <property type="component" value="Unassembled WGS sequence"/>
</dbReference>
<sequence length="957" mass="106483">MTSIRSKVEQSKHHSIKRYSLDSNQECLVQTSSNKSDADSKVVHQVSSSDTPTGAERDHVSSHRIKHSCDPRYECTFDSLCDDAGLHSAVIGTTNEPQEGDSLLPSSYISDNTRKAQHDDSSIEYFQGQAACEPSISSNIMTSTHYSIQVNTLETRRNDSNKCEQFEIRWRNLTLKVDNEQWLARAKDRLFNRNESRDTSKTILNSISGSIRSGQLTAILGPSGSGKSSLLNCLFRNQTNGVTGSIQVGGNAPRKLKLCFIPQQDYLIEYLTVLEDLMFVSKLRNVGSCKNKTCKDGKHFSAIIDHRSNATRIAEQFGLVNCIDVKIGRLSGGQQKRLSIAREVMSNPDVLILDEPTTGLDSLSCLRTIRVLRNLVDSSFDLLGRSMSIVVVIHQPQQEIFNMFDKAYVLSRRGDSIYEDKPTSAVDTIKSCTNLSLPCPNYNVASFLLEIASDPMYETSLDLLIDEHKRKYSGRYASDEDTSLSSCVNSANVPLDTLIIDRNGANEVRIAFSPSFDTCGEPSVAQEFEQHNAVRSKSLGALATEQSLTSSSDSATKQTRSVPAPVSTSTKYFKSRELKRATVPSHPKCLKCYFNFVVILMHRSWLSIVRNPSFSRSRLVFHIAFPLLMAAVCGTKLGPPTGCPVVEGEVDLSSIKEKIANKLVAELQESARLTFENIGLYFIMCFGLGISIMTATSTVFPFTIRLIRKEYINGLYPSAPYLVAQTLAELPTEIFFPSLSIIIMYTLTGQTAGFMQWRMFVVVVVYILFSYTMHSHGLMFGAMLPNSPNIAVLTAQGSTLPYTLVSGFLVRASRMPEWLNKITMLSPYKLGLNGALAARYGFHLCPCSEDSIVNGTFPIADLSPQVRHVFDYYMESSNSTKSGSDFFEKLGKRLIDAQTYGLTIRSCDDVKPFPLHAYNVEDIDLYYSIIGMFLIILVTKLITFSLIRLHLGRGKFK</sequence>
<protein>
    <submittedName>
        <fullName evidence="12">ATP-binding cassette sub-family G member 1</fullName>
    </submittedName>
</protein>
<comment type="caution">
    <text evidence="12">The sequence shown here is derived from an EMBL/GenBank/DDBJ whole genome shotgun (WGS) entry which is preliminary data.</text>
</comment>
<evidence type="ECO:0000256" key="4">
    <source>
        <dbReference type="ARBA" id="ARBA00022692"/>
    </source>
</evidence>
<dbReference type="Gene3D" id="3.40.50.300">
    <property type="entry name" value="P-loop containing nucleotide triphosphate hydrolases"/>
    <property type="match status" value="1"/>
</dbReference>
<keyword evidence="5" id="KW-0547">Nucleotide-binding</keyword>
<dbReference type="GO" id="GO:0005524">
    <property type="term" value="F:ATP binding"/>
    <property type="evidence" value="ECO:0007669"/>
    <property type="project" value="UniProtKB-KW"/>
</dbReference>
<feature type="region of interest" description="Disordered" evidence="9">
    <location>
        <begin position="30"/>
        <end position="62"/>
    </location>
</feature>
<evidence type="ECO:0000256" key="2">
    <source>
        <dbReference type="ARBA" id="ARBA00005814"/>
    </source>
</evidence>
<feature type="transmembrane region" description="Helical" evidence="10">
    <location>
        <begin position="790"/>
        <end position="810"/>
    </location>
</feature>
<evidence type="ECO:0000256" key="1">
    <source>
        <dbReference type="ARBA" id="ARBA00004141"/>
    </source>
</evidence>
<feature type="transmembrane region" description="Helical" evidence="10">
    <location>
        <begin position="925"/>
        <end position="947"/>
    </location>
</feature>
<evidence type="ECO:0000256" key="6">
    <source>
        <dbReference type="ARBA" id="ARBA00022840"/>
    </source>
</evidence>
<reference evidence="12 13" key="1">
    <citation type="submission" date="2020-10" db="EMBL/GenBank/DDBJ databases">
        <authorList>
            <person name="Klimov P.B."/>
            <person name="Dyachkov S.M."/>
            <person name="Chetverikov P.E."/>
        </authorList>
    </citation>
    <scope>NUCLEOTIDE SEQUENCE [LARGE SCALE GENOMIC DNA]</scope>
    <source>
        <strain evidence="12">BMOC 18-1129-001#AD2665</strain>
        <tissue evidence="12">Entire mites</tissue>
    </source>
</reference>
<evidence type="ECO:0000256" key="10">
    <source>
        <dbReference type="SAM" id="Phobius"/>
    </source>
</evidence>
<evidence type="ECO:0000256" key="8">
    <source>
        <dbReference type="ARBA" id="ARBA00023136"/>
    </source>
</evidence>
<dbReference type="InterPro" id="IPR013525">
    <property type="entry name" value="ABC2_TM"/>
</dbReference>
<evidence type="ECO:0000256" key="9">
    <source>
        <dbReference type="SAM" id="MobiDB-lite"/>
    </source>
</evidence>
<evidence type="ECO:0000256" key="7">
    <source>
        <dbReference type="ARBA" id="ARBA00022989"/>
    </source>
</evidence>
<dbReference type="PANTHER" id="PTHR48041">
    <property type="entry name" value="ABC TRANSPORTER G FAMILY MEMBER 28"/>
    <property type="match status" value="1"/>
</dbReference>
<evidence type="ECO:0000259" key="11">
    <source>
        <dbReference type="PROSITE" id="PS50893"/>
    </source>
</evidence>
<keyword evidence="3" id="KW-0813">Transport</keyword>
<dbReference type="InterPro" id="IPR050352">
    <property type="entry name" value="ABCG_transporters"/>
</dbReference>
<dbReference type="SMART" id="SM00382">
    <property type="entry name" value="AAA"/>
    <property type="match status" value="1"/>
</dbReference>
<accession>A0ABQ7S9I4</accession>
<dbReference type="Pfam" id="PF01061">
    <property type="entry name" value="ABC2_membrane"/>
    <property type="match status" value="1"/>
</dbReference>
<dbReference type="InterPro" id="IPR017871">
    <property type="entry name" value="ABC_transporter-like_CS"/>
</dbReference>
<evidence type="ECO:0000313" key="12">
    <source>
        <dbReference type="EMBL" id="KAG9510084.1"/>
    </source>
</evidence>
<keyword evidence="7 10" id="KW-1133">Transmembrane helix</keyword>
<dbReference type="InterPro" id="IPR003439">
    <property type="entry name" value="ABC_transporter-like_ATP-bd"/>
</dbReference>
<comment type="similarity">
    <text evidence="2">Belongs to the ABC transporter superfamily. ABCG family. Eye pigment precursor importer (TC 3.A.1.204) subfamily.</text>
</comment>
<organism evidence="12 13">
    <name type="scientific">Fragariocoptes setiger</name>
    <dbReference type="NCBI Taxonomy" id="1670756"/>
    <lineage>
        <taxon>Eukaryota</taxon>
        <taxon>Metazoa</taxon>
        <taxon>Ecdysozoa</taxon>
        <taxon>Arthropoda</taxon>
        <taxon>Chelicerata</taxon>
        <taxon>Arachnida</taxon>
        <taxon>Acari</taxon>
        <taxon>Acariformes</taxon>
        <taxon>Trombidiformes</taxon>
        <taxon>Prostigmata</taxon>
        <taxon>Eupodina</taxon>
        <taxon>Eriophyoidea</taxon>
        <taxon>Phytoptidae</taxon>
        <taxon>Fragariocoptes</taxon>
    </lineage>
</organism>
<gene>
    <name evidence="12" type="primary">ABCG1</name>
    <name evidence="12" type="ORF">GZH46_01381</name>
</gene>
<dbReference type="PROSITE" id="PS00211">
    <property type="entry name" value="ABC_TRANSPORTER_1"/>
    <property type="match status" value="1"/>
</dbReference>
<comment type="subcellular location">
    <subcellularLocation>
        <location evidence="1">Membrane</location>
        <topology evidence="1">Multi-pass membrane protein</topology>
    </subcellularLocation>
</comment>
<name>A0ABQ7S9I4_9ACAR</name>
<keyword evidence="4 10" id="KW-0812">Transmembrane</keyword>
<evidence type="ECO:0000256" key="5">
    <source>
        <dbReference type="ARBA" id="ARBA00022741"/>
    </source>
</evidence>
<evidence type="ECO:0000313" key="13">
    <source>
        <dbReference type="Proteomes" id="UP000825002"/>
    </source>
</evidence>
<feature type="domain" description="ABC transporter" evidence="11">
    <location>
        <begin position="184"/>
        <end position="438"/>
    </location>
</feature>
<keyword evidence="6 12" id="KW-0067">ATP-binding</keyword>
<keyword evidence="8 10" id="KW-0472">Membrane</keyword>
<dbReference type="Pfam" id="PF00005">
    <property type="entry name" value="ABC_tran"/>
    <property type="match status" value="1"/>
</dbReference>
<evidence type="ECO:0000256" key="3">
    <source>
        <dbReference type="ARBA" id="ARBA00022448"/>
    </source>
</evidence>
<feature type="transmembrane region" description="Helical" evidence="10">
    <location>
        <begin position="678"/>
        <end position="702"/>
    </location>
</feature>